<sequence length="281" mass="32509">MRGYSDAGIYVDPFTDFSFKKLFGPEQNQDLLTDFLNAILKKSVRSVIHLNTERMGRTRTGRKVIFDLFCETDQGEKVIIELQNASQSKFADRSLFYATMAIQEQEKKGKWNFGLSPVYMINILNFSFPLSPGQNAVHEISLRDDHSCRLFTNCLHLIYIEIPKFTKQESELANRGDEWLFLLKHMSTFQDIPKAFSGNAVYRKLFFTARLGSLNKEEMTIYQVKLKEKRDRENQLEFAEQIGIEKGKNDMCNEIINRMKSKGYSCNEIAGITGISIEYLQ</sequence>
<dbReference type="InterPro" id="IPR010106">
    <property type="entry name" value="RpnA"/>
</dbReference>
<organism evidence="1 2">
    <name type="scientific">Sediminibacterium ginsengisoli</name>
    <dbReference type="NCBI Taxonomy" id="413434"/>
    <lineage>
        <taxon>Bacteria</taxon>
        <taxon>Pseudomonadati</taxon>
        <taxon>Bacteroidota</taxon>
        <taxon>Chitinophagia</taxon>
        <taxon>Chitinophagales</taxon>
        <taxon>Chitinophagaceae</taxon>
        <taxon>Sediminibacterium</taxon>
    </lineage>
</organism>
<dbReference type="PANTHER" id="PTHR41317">
    <property type="entry name" value="PD-(D_E)XK NUCLEASE FAMILY TRANSPOSASE"/>
    <property type="match status" value="1"/>
</dbReference>
<proteinExistence type="predicted"/>
<dbReference type="Pfam" id="PF12784">
    <property type="entry name" value="PDDEXK_2"/>
    <property type="match status" value="1"/>
</dbReference>
<dbReference type="NCBIfam" id="TIGR01784">
    <property type="entry name" value="T_den_put_tspse"/>
    <property type="match status" value="1"/>
</dbReference>
<gene>
    <name evidence="1" type="ORF">SAMN04488132_10643</name>
</gene>
<dbReference type="EMBL" id="FUWH01000006">
    <property type="protein sequence ID" value="SJZ91553.1"/>
    <property type="molecule type" value="Genomic_DNA"/>
</dbReference>
<keyword evidence="2" id="KW-1185">Reference proteome</keyword>
<evidence type="ECO:0008006" key="3">
    <source>
        <dbReference type="Google" id="ProtNLM"/>
    </source>
</evidence>
<reference evidence="1 2" key="1">
    <citation type="submission" date="2017-02" db="EMBL/GenBank/DDBJ databases">
        <authorList>
            <person name="Peterson S.W."/>
        </authorList>
    </citation>
    <scope>NUCLEOTIDE SEQUENCE [LARGE SCALE GENOMIC DNA]</scope>
    <source>
        <strain evidence="1 2">DSM 22335</strain>
    </source>
</reference>
<name>A0A1T4PJ32_9BACT</name>
<protein>
    <recommendedName>
        <fullName evidence="3">PD-(D/E)XK nuclease family transposase</fullName>
    </recommendedName>
</protein>
<dbReference type="RefSeq" id="WP_078831625.1">
    <property type="nucleotide sequence ID" value="NZ_FUWH01000006.1"/>
</dbReference>
<dbReference type="STRING" id="413434.SAMN04488132_10643"/>
<accession>A0A1T4PJ32</accession>
<dbReference type="OrthoDB" id="649569at2"/>
<dbReference type="PANTHER" id="PTHR41317:SF1">
    <property type="entry name" value="PD-(D_E)XK NUCLEASE FAMILY TRANSPOSASE"/>
    <property type="match status" value="1"/>
</dbReference>
<dbReference type="Proteomes" id="UP000190888">
    <property type="component" value="Unassembled WGS sequence"/>
</dbReference>
<evidence type="ECO:0000313" key="1">
    <source>
        <dbReference type="EMBL" id="SJZ91553.1"/>
    </source>
</evidence>
<evidence type="ECO:0000313" key="2">
    <source>
        <dbReference type="Proteomes" id="UP000190888"/>
    </source>
</evidence>
<dbReference type="AlphaFoldDB" id="A0A1T4PJ32"/>